<dbReference type="EMBL" id="CP041345">
    <property type="protein sequence ID" value="QKG80068.1"/>
    <property type="molecule type" value="Genomic_DNA"/>
</dbReference>
<feature type="domain" description="FAD-binding PCMH-type" evidence="7">
    <location>
        <begin position="163"/>
        <end position="350"/>
    </location>
</feature>
<dbReference type="InterPro" id="IPR036010">
    <property type="entry name" value="2Fe-2S_ferredoxin-like_sf"/>
</dbReference>
<dbReference type="Pfam" id="PF00941">
    <property type="entry name" value="FAD_binding_5"/>
    <property type="match status" value="1"/>
</dbReference>
<evidence type="ECO:0000313" key="8">
    <source>
        <dbReference type="EMBL" id="QKG80068.1"/>
    </source>
</evidence>
<evidence type="ECO:0000256" key="2">
    <source>
        <dbReference type="ARBA" id="ARBA00022723"/>
    </source>
</evidence>
<dbReference type="Gene3D" id="1.10.150.120">
    <property type="entry name" value="[2Fe-2S]-binding domain"/>
    <property type="match status" value="1"/>
</dbReference>
<evidence type="ECO:0000256" key="4">
    <source>
        <dbReference type="ARBA" id="ARBA00023002"/>
    </source>
</evidence>
<evidence type="ECO:0000256" key="3">
    <source>
        <dbReference type="ARBA" id="ARBA00022827"/>
    </source>
</evidence>
<dbReference type="Pfam" id="PF01799">
    <property type="entry name" value="Fer2_2"/>
    <property type="match status" value="1"/>
</dbReference>
<name>A0A7D3XVS3_9BACT</name>
<dbReference type="InterPro" id="IPR012675">
    <property type="entry name" value="Beta-grasp_dom_sf"/>
</dbReference>
<dbReference type="SUPFAM" id="SSF55447">
    <property type="entry name" value="CO dehydrogenase flavoprotein C-terminal domain-like"/>
    <property type="match status" value="1"/>
</dbReference>
<dbReference type="InterPro" id="IPR016208">
    <property type="entry name" value="Ald_Oxase/xanthine_DH-like"/>
</dbReference>
<dbReference type="InterPro" id="IPR016166">
    <property type="entry name" value="FAD-bd_PCMH"/>
</dbReference>
<dbReference type="Gene3D" id="3.30.390.50">
    <property type="entry name" value="CO dehydrogenase flavoprotein, C-terminal domain"/>
    <property type="match status" value="1"/>
</dbReference>
<evidence type="ECO:0000313" key="9">
    <source>
        <dbReference type="Proteomes" id="UP000500961"/>
    </source>
</evidence>
<dbReference type="AlphaFoldDB" id="A0A7D3XVS3"/>
<dbReference type="GO" id="GO:0016491">
    <property type="term" value="F:oxidoreductase activity"/>
    <property type="evidence" value="ECO:0007669"/>
    <property type="project" value="UniProtKB-KW"/>
</dbReference>
<dbReference type="PROSITE" id="PS51085">
    <property type="entry name" value="2FE2S_FER_2"/>
    <property type="match status" value="1"/>
</dbReference>
<dbReference type="SUPFAM" id="SSF56176">
    <property type="entry name" value="FAD-binding/transporter-associated domain-like"/>
    <property type="match status" value="1"/>
</dbReference>
<protein>
    <submittedName>
        <fullName evidence="8">2Fe-2S iron-sulfur cluster binding domain-containing protein</fullName>
    </submittedName>
</protein>
<reference evidence="8 9" key="1">
    <citation type="submission" date="2019-07" db="EMBL/GenBank/DDBJ databases">
        <title>Thalassofilum flectens gen. nov., sp. nov., a novel moderate thermophilic anaerobe from a shallow sea hot spring in Kunashir Island (Russia), representing a new family in the order Bacteroidales, and proposal of Thalassofilacea fam. nov.</title>
        <authorList>
            <person name="Kochetkova T.V."/>
            <person name="Podosokorskaya O.A."/>
            <person name="Novikov A."/>
            <person name="Elcheninov A.G."/>
            <person name="Toshchakov S.V."/>
            <person name="Kublanov I.V."/>
        </authorList>
    </citation>
    <scope>NUCLEOTIDE SEQUENCE [LARGE SCALE GENOMIC DNA]</scope>
    <source>
        <strain evidence="8 9">38-H</strain>
    </source>
</reference>
<dbReference type="GO" id="GO:0071949">
    <property type="term" value="F:FAD binding"/>
    <property type="evidence" value="ECO:0007669"/>
    <property type="project" value="InterPro"/>
</dbReference>
<dbReference type="InterPro" id="IPR001041">
    <property type="entry name" value="2Fe-2S_ferredoxin-type"/>
</dbReference>
<dbReference type="PIRSF" id="PIRSF036557">
    <property type="entry name" value="XdhA_RC"/>
    <property type="match status" value="1"/>
</dbReference>
<keyword evidence="5" id="KW-0408">Iron</keyword>
<dbReference type="InterPro" id="IPR016169">
    <property type="entry name" value="FAD-bd_PCMH_sub2"/>
</dbReference>
<dbReference type="Pfam" id="PF00111">
    <property type="entry name" value="Fer2"/>
    <property type="match status" value="1"/>
</dbReference>
<dbReference type="Pfam" id="PF03450">
    <property type="entry name" value="CO_deh_flav_C"/>
    <property type="match status" value="1"/>
</dbReference>
<dbReference type="CDD" id="cd00207">
    <property type="entry name" value="fer2"/>
    <property type="match status" value="1"/>
</dbReference>
<dbReference type="PROSITE" id="PS00197">
    <property type="entry name" value="2FE2S_FER_1"/>
    <property type="match status" value="1"/>
</dbReference>
<evidence type="ECO:0000256" key="5">
    <source>
        <dbReference type="ARBA" id="ARBA00023004"/>
    </source>
</evidence>
<dbReference type="GO" id="GO:0051537">
    <property type="term" value="F:2 iron, 2 sulfur cluster binding"/>
    <property type="evidence" value="ECO:0007669"/>
    <property type="project" value="InterPro"/>
</dbReference>
<dbReference type="InterPro" id="IPR036683">
    <property type="entry name" value="CO_DH_flav_C_dom_sf"/>
</dbReference>
<dbReference type="PANTHER" id="PTHR45444:SF3">
    <property type="entry name" value="XANTHINE DEHYDROGENASE"/>
    <property type="match status" value="1"/>
</dbReference>
<dbReference type="SUPFAM" id="SSF54292">
    <property type="entry name" value="2Fe-2S ferredoxin-like"/>
    <property type="match status" value="1"/>
</dbReference>
<dbReference type="InterPro" id="IPR012175">
    <property type="entry name" value="Xanth_DH_ssu_bac"/>
</dbReference>
<sequence>MINFILNENPISTSCNPGMSLLDFIRYEANLPGTKVGCREGDCGACTVLIGELADGKINYYSVTSCLYPIINVHGKHVVTIEGINLNEKLTPVQQAMADNAATQCGFCTPGFIMSFTGFCLNSENPSTQKAVESVAGNICRCTGYKSIERAAADISNALQNKDLNNPIGWLVNKGFLPKYFTSIPEKLKQIKPFEPDEENSTKVIAGGTDLMVQQPDKIYEQKIKSTYNINLPNHITISDCTCTIGGATTVNHLLKNKELLERFPKLDEYLLLVSSEPIRNMASVAGNIVNASPIGDLSVMLLALNAQITTINNGKTRQIPLNKLFIGYKQLDLEPGELIQFITFELPKPKSTFSFEKVSKRKYLDIASVNTALLIEFDNGVITKCRLSAGGVAPYPLYLEKTSTFMNGNPINKDTIANALELIDNEISPISDIRGTAEYKRLLLKQLFKAHLQKVVGDEFEKLI</sequence>
<dbReference type="GO" id="GO:0005506">
    <property type="term" value="F:iron ion binding"/>
    <property type="evidence" value="ECO:0007669"/>
    <property type="project" value="InterPro"/>
</dbReference>
<dbReference type="InterPro" id="IPR006058">
    <property type="entry name" value="2Fe2S_fd_BS"/>
</dbReference>
<evidence type="ECO:0000256" key="1">
    <source>
        <dbReference type="ARBA" id="ARBA00022630"/>
    </source>
</evidence>
<dbReference type="InterPro" id="IPR005107">
    <property type="entry name" value="CO_DH_flav_C"/>
</dbReference>
<feature type="domain" description="2Fe-2S ferredoxin-type" evidence="6">
    <location>
        <begin position="1"/>
        <end position="84"/>
    </location>
</feature>
<organism evidence="8 9">
    <name type="scientific">Tenuifilum thalassicum</name>
    <dbReference type="NCBI Taxonomy" id="2590900"/>
    <lineage>
        <taxon>Bacteria</taxon>
        <taxon>Pseudomonadati</taxon>
        <taxon>Bacteroidota</taxon>
        <taxon>Bacteroidia</taxon>
        <taxon>Bacteroidales</taxon>
        <taxon>Tenuifilaceae</taxon>
        <taxon>Tenuifilum</taxon>
    </lineage>
</organism>
<keyword evidence="1" id="KW-0285">Flavoprotein</keyword>
<dbReference type="InterPro" id="IPR002888">
    <property type="entry name" value="2Fe-2S-bd"/>
</dbReference>
<keyword evidence="9" id="KW-1185">Reference proteome</keyword>
<dbReference type="SMART" id="SM01092">
    <property type="entry name" value="CO_deh_flav_C"/>
    <property type="match status" value="1"/>
</dbReference>
<keyword evidence="4" id="KW-0560">Oxidoreductase</keyword>
<dbReference type="InterPro" id="IPR036884">
    <property type="entry name" value="2Fe-2S-bd_dom_sf"/>
</dbReference>
<dbReference type="Gene3D" id="3.10.20.30">
    <property type="match status" value="1"/>
</dbReference>
<dbReference type="KEGG" id="ttz:FHG85_07265"/>
<proteinExistence type="predicted"/>
<accession>A0A7D3XVS3</accession>
<dbReference type="InterPro" id="IPR036318">
    <property type="entry name" value="FAD-bd_PCMH-like_sf"/>
</dbReference>
<dbReference type="SUPFAM" id="SSF47741">
    <property type="entry name" value="CO dehydrogenase ISP C-domain like"/>
    <property type="match status" value="1"/>
</dbReference>
<dbReference type="InterPro" id="IPR002346">
    <property type="entry name" value="Mopterin_DH_FAD-bd"/>
</dbReference>
<dbReference type="RefSeq" id="WP_173074452.1">
    <property type="nucleotide sequence ID" value="NZ_CP041345.1"/>
</dbReference>
<dbReference type="PANTHER" id="PTHR45444">
    <property type="entry name" value="XANTHINE DEHYDROGENASE"/>
    <property type="match status" value="1"/>
</dbReference>
<evidence type="ECO:0000259" key="6">
    <source>
        <dbReference type="PROSITE" id="PS51085"/>
    </source>
</evidence>
<dbReference type="Gene3D" id="3.30.465.10">
    <property type="match status" value="1"/>
</dbReference>
<keyword evidence="3" id="KW-0274">FAD</keyword>
<keyword evidence="2" id="KW-0479">Metal-binding</keyword>
<gene>
    <name evidence="8" type="ORF">FHG85_07265</name>
</gene>
<dbReference type="Proteomes" id="UP000500961">
    <property type="component" value="Chromosome"/>
</dbReference>
<evidence type="ECO:0000259" key="7">
    <source>
        <dbReference type="PROSITE" id="PS51387"/>
    </source>
</evidence>
<dbReference type="PROSITE" id="PS51387">
    <property type="entry name" value="FAD_PCMH"/>
    <property type="match status" value="1"/>
</dbReference>